<dbReference type="Pfam" id="PF00005">
    <property type="entry name" value="ABC_tran"/>
    <property type="match status" value="1"/>
</dbReference>
<organism evidence="10 11">
    <name type="scientific">Komagataeibacter swingsii</name>
    <dbReference type="NCBI Taxonomy" id="215220"/>
    <lineage>
        <taxon>Bacteria</taxon>
        <taxon>Pseudomonadati</taxon>
        <taxon>Pseudomonadota</taxon>
        <taxon>Alphaproteobacteria</taxon>
        <taxon>Acetobacterales</taxon>
        <taxon>Acetobacteraceae</taxon>
        <taxon>Komagataeibacter</taxon>
    </lineage>
</organism>
<sequence length="255" mass="28372">MIRIDNVSKSYGSTKVLDQLCLDIPAGQKVALIGPSGSGKSTILRILMTLEGIDAGQVEVDDMPMFETHGTQTRQVPETLLRRVRSRIGMVFQHFGLFPHMNVARNIILPQVLTGKATESEARRKAMELLDMMGMADKAAEYPARLSGGQSQRVAIARALALDPEIMLFDEPTSALDPLRVNEVLNVLNMIAQTTRTTMLLVTHEMSFARSFADRVLFFEQGHIIEDGPPEDVFTKPRDLRTQNFLQTTRGITFA</sequence>
<evidence type="ECO:0000256" key="3">
    <source>
        <dbReference type="ARBA" id="ARBA00022448"/>
    </source>
</evidence>
<dbReference type="InterPro" id="IPR027417">
    <property type="entry name" value="P-loop_NTPase"/>
</dbReference>
<dbReference type="PROSITE" id="PS00211">
    <property type="entry name" value="ABC_TRANSPORTER_1"/>
    <property type="match status" value="1"/>
</dbReference>
<evidence type="ECO:0000256" key="5">
    <source>
        <dbReference type="ARBA" id="ARBA00022741"/>
    </source>
</evidence>
<comment type="similarity">
    <text evidence="2">Belongs to the ABC transporter superfamily.</text>
</comment>
<feature type="domain" description="ABC transporter" evidence="9">
    <location>
        <begin position="2"/>
        <end position="246"/>
    </location>
</feature>
<keyword evidence="8" id="KW-0472">Membrane</keyword>
<dbReference type="GO" id="GO:0015424">
    <property type="term" value="F:ABC-type amino acid transporter activity"/>
    <property type="evidence" value="ECO:0007669"/>
    <property type="project" value="InterPro"/>
</dbReference>
<keyword evidence="6 10" id="KW-0067">ATP-binding</keyword>
<dbReference type="InterPro" id="IPR003439">
    <property type="entry name" value="ABC_transporter-like_ATP-bd"/>
</dbReference>
<dbReference type="PIRSF" id="PIRSF039085">
    <property type="entry name" value="ABC_ATPase_HisP"/>
    <property type="match status" value="1"/>
</dbReference>
<dbReference type="InterPro" id="IPR003593">
    <property type="entry name" value="AAA+_ATPase"/>
</dbReference>
<evidence type="ECO:0000259" key="9">
    <source>
        <dbReference type="PROSITE" id="PS50893"/>
    </source>
</evidence>
<dbReference type="Proteomes" id="UP000522590">
    <property type="component" value="Unassembled WGS sequence"/>
</dbReference>
<reference evidence="10 11" key="1">
    <citation type="submission" date="2020-06" db="EMBL/GenBank/DDBJ databases">
        <title>Description of novel acetic acid bacteria.</title>
        <authorList>
            <person name="Sombolestani A."/>
        </authorList>
    </citation>
    <scope>NUCLEOTIDE SEQUENCE [LARGE SCALE GENOMIC DNA]</scope>
    <source>
        <strain evidence="10 11">LMG 25</strain>
    </source>
</reference>
<comment type="caution">
    <text evidence="10">The sequence shown here is derived from an EMBL/GenBank/DDBJ whole genome shotgun (WGS) entry which is preliminary data.</text>
</comment>
<evidence type="ECO:0000256" key="6">
    <source>
        <dbReference type="ARBA" id="ARBA00022840"/>
    </source>
</evidence>
<proteinExistence type="inferred from homology"/>
<dbReference type="GO" id="GO:0005524">
    <property type="term" value="F:ATP binding"/>
    <property type="evidence" value="ECO:0007669"/>
    <property type="project" value="UniProtKB-KW"/>
</dbReference>
<evidence type="ECO:0000256" key="1">
    <source>
        <dbReference type="ARBA" id="ARBA00004202"/>
    </source>
</evidence>
<comment type="subcellular location">
    <subcellularLocation>
        <location evidence="1">Cell membrane</location>
        <topology evidence="1">Peripheral membrane protein</topology>
    </subcellularLocation>
</comment>
<dbReference type="Gene3D" id="3.40.50.300">
    <property type="entry name" value="P-loop containing nucleotide triphosphate hydrolases"/>
    <property type="match status" value="1"/>
</dbReference>
<dbReference type="PANTHER" id="PTHR43166:SF9">
    <property type="entry name" value="GLUTAMATE_ASPARTATE IMPORT ATP-BINDING PROTEIN GLTL"/>
    <property type="match status" value="1"/>
</dbReference>
<dbReference type="InterPro" id="IPR030679">
    <property type="entry name" value="ABC_ATPase_HisP-typ"/>
</dbReference>
<name>A0A850PBN0_9PROT</name>
<dbReference type="PROSITE" id="PS50893">
    <property type="entry name" value="ABC_TRANSPORTER_2"/>
    <property type="match status" value="1"/>
</dbReference>
<keyword evidence="4" id="KW-1003">Cell membrane</keyword>
<keyword evidence="3" id="KW-0813">Transport</keyword>
<evidence type="ECO:0000256" key="2">
    <source>
        <dbReference type="ARBA" id="ARBA00005417"/>
    </source>
</evidence>
<evidence type="ECO:0000313" key="10">
    <source>
        <dbReference type="EMBL" id="NVN38361.1"/>
    </source>
</evidence>
<dbReference type="PANTHER" id="PTHR43166">
    <property type="entry name" value="AMINO ACID IMPORT ATP-BINDING PROTEIN"/>
    <property type="match status" value="1"/>
</dbReference>
<accession>A0A850PBN0</accession>
<dbReference type="GO" id="GO:0005886">
    <property type="term" value="C:plasma membrane"/>
    <property type="evidence" value="ECO:0007669"/>
    <property type="project" value="UniProtKB-SubCell"/>
</dbReference>
<dbReference type="SMART" id="SM00382">
    <property type="entry name" value="AAA"/>
    <property type="match status" value="1"/>
</dbReference>
<dbReference type="EMBL" id="JABXXS010000058">
    <property type="protein sequence ID" value="NVN38361.1"/>
    <property type="molecule type" value="Genomic_DNA"/>
</dbReference>
<evidence type="ECO:0000256" key="4">
    <source>
        <dbReference type="ARBA" id="ARBA00022475"/>
    </source>
</evidence>
<evidence type="ECO:0000256" key="8">
    <source>
        <dbReference type="ARBA" id="ARBA00023136"/>
    </source>
</evidence>
<keyword evidence="5" id="KW-0547">Nucleotide-binding</keyword>
<dbReference type="InterPro" id="IPR050086">
    <property type="entry name" value="MetN_ABC_transporter-like"/>
</dbReference>
<evidence type="ECO:0000313" key="11">
    <source>
        <dbReference type="Proteomes" id="UP000522590"/>
    </source>
</evidence>
<dbReference type="AlphaFoldDB" id="A0A850PBN0"/>
<dbReference type="InterPro" id="IPR017871">
    <property type="entry name" value="ABC_transporter-like_CS"/>
</dbReference>
<gene>
    <name evidence="10" type="ORF">HUK81_15855</name>
</gene>
<keyword evidence="7" id="KW-0029">Amino-acid transport</keyword>
<evidence type="ECO:0000256" key="7">
    <source>
        <dbReference type="ARBA" id="ARBA00022970"/>
    </source>
</evidence>
<protein>
    <submittedName>
        <fullName evidence="10">Amino acid ABC transporter ATP-binding protein</fullName>
    </submittedName>
</protein>
<dbReference type="SUPFAM" id="SSF52540">
    <property type="entry name" value="P-loop containing nucleoside triphosphate hydrolases"/>
    <property type="match status" value="1"/>
</dbReference>
<dbReference type="GO" id="GO:0016887">
    <property type="term" value="F:ATP hydrolysis activity"/>
    <property type="evidence" value="ECO:0007669"/>
    <property type="project" value="InterPro"/>
</dbReference>